<evidence type="ECO:0000256" key="2">
    <source>
        <dbReference type="ARBA" id="ARBA00010209"/>
    </source>
</evidence>
<comment type="similarity">
    <text evidence="2">Belongs to the tryptophan dimethylallyltransferase family.</text>
</comment>
<keyword evidence="3" id="KW-0808">Transferase</keyword>
<keyword evidence="7" id="KW-0349">Heme</keyword>
<dbReference type="GO" id="GO:0020037">
    <property type="term" value="F:heme binding"/>
    <property type="evidence" value="ECO:0007669"/>
    <property type="project" value="InterPro"/>
</dbReference>
<dbReference type="InterPro" id="IPR001128">
    <property type="entry name" value="Cyt_P450"/>
</dbReference>
<evidence type="ECO:0000256" key="8">
    <source>
        <dbReference type="SAM" id="MobiDB-lite"/>
    </source>
</evidence>
<comment type="caution">
    <text evidence="9">The sequence shown here is derived from an EMBL/GenBank/DDBJ whole genome shotgun (WGS) entry which is preliminary data.</text>
</comment>
<dbReference type="InterPro" id="IPR017972">
    <property type="entry name" value="Cyt_P450_CS"/>
</dbReference>
<dbReference type="InterPro" id="IPR017795">
    <property type="entry name" value="ABBA_NscD-like"/>
</dbReference>
<dbReference type="InterPro" id="IPR036396">
    <property type="entry name" value="Cyt_P450_sf"/>
</dbReference>
<evidence type="ECO:0000256" key="3">
    <source>
        <dbReference type="ARBA" id="ARBA00022679"/>
    </source>
</evidence>
<evidence type="ECO:0000313" key="10">
    <source>
        <dbReference type="Proteomes" id="UP000051487"/>
    </source>
</evidence>
<accession>A0AAN4PQX2</accession>
<dbReference type="PROSITE" id="PS00086">
    <property type="entry name" value="CYTOCHROME_P450"/>
    <property type="match status" value="1"/>
</dbReference>
<dbReference type="Proteomes" id="UP000051487">
    <property type="component" value="Unassembled WGS sequence"/>
</dbReference>
<dbReference type="CDD" id="cd20615">
    <property type="entry name" value="CYP_GliC-like"/>
    <property type="match status" value="1"/>
</dbReference>
<dbReference type="GO" id="GO:0016705">
    <property type="term" value="F:oxidoreductase activity, acting on paired donors, with incorporation or reduction of molecular oxygen"/>
    <property type="evidence" value="ECO:0007669"/>
    <property type="project" value="InterPro"/>
</dbReference>
<feature type="binding site" description="axial binding residue" evidence="7">
    <location>
        <position position="807"/>
    </location>
    <ligand>
        <name>heme</name>
        <dbReference type="ChEBI" id="CHEBI:30413"/>
    </ligand>
    <ligandPart>
        <name>Fe</name>
        <dbReference type="ChEBI" id="CHEBI:18248"/>
    </ligandPart>
</feature>
<dbReference type="PANTHER" id="PTHR40627">
    <property type="entry name" value="INDOLE PRENYLTRANSFERASE TDIB-RELATED"/>
    <property type="match status" value="1"/>
</dbReference>
<protein>
    <submittedName>
        <fullName evidence="9">4-O-dimethylallyl-L-tyrosine synthase</fullName>
    </submittedName>
</protein>
<dbReference type="GO" id="GO:0044283">
    <property type="term" value="P:small molecule biosynthetic process"/>
    <property type="evidence" value="ECO:0007669"/>
    <property type="project" value="UniProtKB-ARBA"/>
</dbReference>
<comment type="pathway">
    <text evidence="1">Secondary metabolite biosynthesis.</text>
</comment>
<keyword evidence="4 7" id="KW-0479">Metal-binding</keyword>
<feature type="compositionally biased region" description="Basic and acidic residues" evidence="8">
    <location>
        <begin position="26"/>
        <end position="40"/>
    </location>
</feature>
<evidence type="ECO:0000256" key="4">
    <source>
        <dbReference type="ARBA" id="ARBA00022723"/>
    </source>
</evidence>
<dbReference type="PRINTS" id="PR00463">
    <property type="entry name" value="EP450I"/>
</dbReference>
<evidence type="ECO:0000256" key="5">
    <source>
        <dbReference type="ARBA" id="ARBA00023002"/>
    </source>
</evidence>
<reference evidence="9 10" key="1">
    <citation type="submission" date="2015-11" db="EMBL/GenBank/DDBJ databases">
        <title>Aspergillus lentulus strain IFM 54703T.</title>
        <authorList>
            <person name="Kusuya Y."/>
            <person name="Sakai K."/>
            <person name="Kamei K."/>
            <person name="Takahashi H."/>
            <person name="Yaguchi T."/>
        </authorList>
    </citation>
    <scope>NUCLEOTIDE SEQUENCE [LARGE SCALE GENOMIC DNA]</scope>
    <source>
        <strain evidence="9 10">IFM 54703</strain>
    </source>
</reference>
<dbReference type="InterPro" id="IPR002401">
    <property type="entry name" value="Cyt_P450_E_grp-I"/>
</dbReference>
<dbReference type="NCBIfam" id="TIGR03429">
    <property type="entry name" value="arom_pren_DMATS"/>
    <property type="match status" value="1"/>
</dbReference>
<keyword evidence="6 7" id="KW-0408">Iron</keyword>
<name>A0AAN4PQX2_ASPLE</name>
<sequence>MAISILTFLTTLVKKSHWLSHERALSDDEPRGWSGERRPPTDGLYTSQDSALWDQDIGTLLHKMLDMASYMPESQTTHLQFFRDGVAASLGPHPRRNEAPIVWRSFMTDDHTPVELSWCWSNAADIPTVRYAVDPIGKVAGPAASPMNTTSSARLLQRALPLAREVDLGLLSYFQQRLTTEDTVNNKILNTAAEVPQSQHFMGFDLMEKWIVIKQYFLPTRRALAEGRSNLSLVLEAIRNLPVPADSLASSLNVVADYIESFPADSQPVVEILAIDCLKPCDSRLKIYLRSRNTTLHSVVDMLTLGGRVAISDEGRKSLEELWLSVFDLHQDEHNNLDPLQENSHRTGGILYYFELKSIASIPKSKVYLPVRHYSRNDDQIARGLSRFLEKRGKRLRAGSYYDGVKELCSDGQAIPGPAWKWLDGQCLDKFIRGRQSSQKWRTYGSVYRLWSGMRPEIVITKPEDVKRFHIDSVTHSKARSSNGGWLFHQLLGDCMGLINGQRWKRIRAQFDPWFVQSAIARLADQPTQYAADYIERLEKTLNPGENVSFVVHAAQTFSRFPFMANAEYIYGPLDDDEKEELWTLGQRSLEMMAHVLTGGVHRYRIYRWLKPRTYRQLVVFERDWSSFNERMYHTRRCSDTTHPIVPVWEEVLNGNIPKTELVQTLSEIIFANLDVSTHILTWLIILLAENSGWQDRLRDEITATDLTLPELCARKDTLLHHCFLESIRLRPFTVFTIPASSPQKKTFGQFTIPENTCVVVDNLALSRNSEFWGEDTDEFRPDRFKKLSRTELRYNLYTFGFGTRKCIGQHFGEAIMKQFVCCLLSRYELRLPETEKAASSGYKNVKNTWVPISDARLILTPRGPAELLA</sequence>
<keyword evidence="5" id="KW-0560">Oxidoreductase</keyword>
<dbReference type="PANTHER" id="PTHR40627:SF4">
    <property type="entry name" value="PRENYLTRANSFERASE ASQH1-RELATED"/>
    <property type="match status" value="1"/>
</dbReference>
<proteinExistence type="inferred from homology"/>
<evidence type="ECO:0000313" key="9">
    <source>
        <dbReference type="EMBL" id="GAQ11455.1"/>
    </source>
</evidence>
<dbReference type="Pfam" id="PF11991">
    <property type="entry name" value="Trp_DMAT"/>
    <property type="match status" value="1"/>
</dbReference>
<dbReference type="Pfam" id="PF00067">
    <property type="entry name" value="p450"/>
    <property type="match status" value="1"/>
</dbReference>
<evidence type="ECO:0000256" key="1">
    <source>
        <dbReference type="ARBA" id="ARBA00005179"/>
    </source>
</evidence>
<dbReference type="GO" id="GO:0004497">
    <property type="term" value="F:monooxygenase activity"/>
    <property type="evidence" value="ECO:0007669"/>
    <property type="project" value="InterPro"/>
</dbReference>
<organism evidence="9 10">
    <name type="scientific">Aspergillus lentulus</name>
    <dbReference type="NCBI Taxonomy" id="293939"/>
    <lineage>
        <taxon>Eukaryota</taxon>
        <taxon>Fungi</taxon>
        <taxon>Dikarya</taxon>
        <taxon>Ascomycota</taxon>
        <taxon>Pezizomycotina</taxon>
        <taxon>Eurotiomycetes</taxon>
        <taxon>Eurotiomycetidae</taxon>
        <taxon>Eurotiales</taxon>
        <taxon>Aspergillaceae</taxon>
        <taxon>Aspergillus</taxon>
        <taxon>Aspergillus subgen. Fumigati</taxon>
    </lineage>
</organism>
<gene>
    <name evidence="9" type="ORF">ALT_8776</name>
</gene>
<dbReference type="AlphaFoldDB" id="A0AAN4PQX2"/>
<dbReference type="EMBL" id="BCLY01000016">
    <property type="protein sequence ID" value="GAQ11455.1"/>
    <property type="molecule type" value="Genomic_DNA"/>
</dbReference>
<comment type="cofactor">
    <cofactor evidence="7">
        <name>heme</name>
        <dbReference type="ChEBI" id="CHEBI:30413"/>
    </cofactor>
</comment>
<dbReference type="SUPFAM" id="SSF48264">
    <property type="entry name" value="Cytochrome P450"/>
    <property type="match status" value="1"/>
</dbReference>
<evidence type="ECO:0000256" key="7">
    <source>
        <dbReference type="PIRSR" id="PIRSR602401-1"/>
    </source>
</evidence>
<feature type="region of interest" description="Disordered" evidence="8">
    <location>
        <begin position="26"/>
        <end position="47"/>
    </location>
</feature>
<dbReference type="CDD" id="cd13929">
    <property type="entry name" value="PT-DMATS_CymD"/>
    <property type="match status" value="1"/>
</dbReference>
<dbReference type="SFLD" id="SFLDS00036">
    <property type="entry name" value="Aromatic_Prenyltransferase"/>
    <property type="match status" value="1"/>
</dbReference>
<dbReference type="Gene3D" id="1.10.630.10">
    <property type="entry name" value="Cytochrome P450"/>
    <property type="match status" value="1"/>
</dbReference>
<dbReference type="InterPro" id="IPR033964">
    <property type="entry name" value="ABBA"/>
</dbReference>
<evidence type="ECO:0000256" key="6">
    <source>
        <dbReference type="ARBA" id="ARBA00023004"/>
    </source>
</evidence>
<dbReference type="GO" id="GO:0005506">
    <property type="term" value="F:iron ion binding"/>
    <property type="evidence" value="ECO:0007669"/>
    <property type="project" value="InterPro"/>
</dbReference>
<dbReference type="GO" id="GO:0016765">
    <property type="term" value="F:transferase activity, transferring alkyl or aryl (other than methyl) groups"/>
    <property type="evidence" value="ECO:0007669"/>
    <property type="project" value="InterPro"/>
</dbReference>
<dbReference type="GO" id="GO:0009820">
    <property type="term" value="P:alkaloid metabolic process"/>
    <property type="evidence" value="ECO:0007669"/>
    <property type="project" value="InterPro"/>
</dbReference>